<name>A0ABP1G743_9CHLO</name>
<keyword evidence="3" id="KW-1185">Reference proteome</keyword>
<dbReference type="Proteomes" id="UP001497392">
    <property type="component" value="Unassembled WGS sequence"/>
</dbReference>
<evidence type="ECO:0000313" key="3">
    <source>
        <dbReference type="Proteomes" id="UP001497392"/>
    </source>
</evidence>
<proteinExistence type="predicted"/>
<protein>
    <submittedName>
        <fullName evidence="2">G11077 protein</fullName>
    </submittedName>
</protein>
<feature type="region of interest" description="Disordered" evidence="1">
    <location>
        <begin position="1"/>
        <end position="84"/>
    </location>
</feature>
<accession>A0ABP1G743</accession>
<organism evidence="2 3">
    <name type="scientific">Coccomyxa viridis</name>
    <dbReference type="NCBI Taxonomy" id="1274662"/>
    <lineage>
        <taxon>Eukaryota</taxon>
        <taxon>Viridiplantae</taxon>
        <taxon>Chlorophyta</taxon>
        <taxon>core chlorophytes</taxon>
        <taxon>Trebouxiophyceae</taxon>
        <taxon>Trebouxiophyceae incertae sedis</taxon>
        <taxon>Coccomyxaceae</taxon>
        <taxon>Coccomyxa</taxon>
    </lineage>
</organism>
<feature type="compositionally biased region" description="Polar residues" evidence="1">
    <location>
        <begin position="73"/>
        <end position="84"/>
    </location>
</feature>
<gene>
    <name evidence="2" type="primary">g11077</name>
    <name evidence="2" type="ORF">VP750_LOCUS9922</name>
</gene>
<comment type="caution">
    <text evidence="2">The sequence shown here is derived from an EMBL/GenBank/DDBJ whole genome shotgun (WGS) entry which is preliminary data.</text>
</comment>
<dbReference type="EMBL" id="CAXHTA020000017">
    <property type="protein sequence ID" value="CAL5228016.1"/>
    <property type="molecule type" value="Genomic_DNA"/>
</dbReference>
<sequence length="122" mass="13351">MGQTPSAHCGESPKPFFNHVCPMANPSSRQKSSHRNMDSSNSQLCPGRISSSGRDCSRSDRINAGPSPLELQDPNSSKNSGRLSVQTHDGVFIMTARHSTLKPETCHIVLIQVHRLQTVRDS</sequence>
<reference evidence="2 3" key="1">
    <citation type="submission" date="2024-06" db="EMBL/GenBank/DDBJ databases">
        <authorList>
            <person name="Kraege A."/>
            <person name="Thomma B."/>
        </authorList>
    </citation>
    <scope>NUCLEOTIDE SEQUENCE [LARGE SCALE GENOMIC DNA]</scope>
</reference>
<evidence type="ECO:0000256" key="1">
    <source>
        <dbReference type="SAM" id="MobiDB-lite"/>
    </source>
</evidence>
<evidence type="ECO:0000313" key="2">
    <source>
        <dbReference type="EMBL" id="CAL5228016.1"/>
    </source>
</evidence>